<gene>
    <name evidence="2" type="ORF">ACFFR3_44930</name>
</gene>
<accession>A0ABV5P299</accession>
<evidence type="ECO:0000256" key="1">
    <source>
        <dbReference type="SAM" id="Phobius"/>
    </source>
</evidence>
<dbReference type="RefSeq" id="WP_345408404.1">
    <property type="nucleotide sequence ID" value="NZ_BAAAXS010000001.1"/>
</dbReference>
<protein>
    <submittedName>
        <fullName evidence="2">SHOCT domain-containing protein</fullName>
    </submittedName>
</protein>
<dbReference type="EMBL" id="JBHMCF010000052">
    <property type="protein sequence ID" value="MFB9476680.1"/>
    <property type="molecule type" value="Genomic_DNA"/>
</dbReference>
<reference evidence="2 3" key="1">
    <citation type="submission" date="2024-09" db="EMBL/GenBank/DDBJ databases">
        <authorList>
            <person name="Sun Q."/>
            <person name="Mori K."/>
        </authorList>
    </citation>
    <scope>NUCLEOTIDE SEQUENCE [LARGE SCALE GENOMIC DNA]</scope>
    <source>
        <strain evidence="2 3">JCM 3324</strain>
    </source>
</reference>
<evidence type="ECO:0000313" key="2">
    <source>
        <dbReference type="EMBL" id="MFB9476680.1"/>
    </source>
</evidence>
<name>A0ABV5P299_9ACTN</name>
<evidence type="ECO:0000313" key="3">
    <source>
        <dbReference type="Proteomes" id="UP001589568"/>
    </source>
</evidence>
<proteinExistence type="predicted"/>
<comment type="caution">
    <text evidence="2">The sequence shown here is derived from an EMBL/GenBank/DDBJ whole genome shotgun (WGS) entry which is preliminary data.</text>
</comment>
<keyword evidence="3" id="KW-1185">Reference proteome</keyword>
<keyword evidence="1" id="KW-1133">Transmembrane helix</keyword>
<organism evidence="2 3">
    <name type="scientific">Nonomuraea salmonea</name>
    <dbReference type="NCBI Taxonomy" id="46181"/>
    <lineage>
        <taxon>Bacteria</taxon>
        <taxon>Bacillati</taxon>
        <taxon>Actinomycetota</taxon>
        <taxon>Actinomycetes</taxon>
        <taxon>Streptosporangiales</taxon>
        <taxon>Streptosporangiaceae</taxon>
        <taxon>Nonomuraea</taxon>
    </lineage>
</organism>
<keyword evidence="1" id="KW-0812">Transmembrane</keyword>
<keyword evidence="1" id="KW-0472">Membrane</keyword>
<sequence length="81" mass="8941">MNMDLMPHMGGGVGWLGGGVVLLLWVALLASACWLVIRAASPARLVPVRVDRARDLLAERYARGEISTEEYLDRLTHLPSR</sequence>
<feature type="transmembrane region" description="Helical" evidence="1">
    <location>
        <begin position="12"/>
        <end position="37"/>
    </location>
</feature>
<dbReference type="Proteomes" id="UP001589568">
    <property type="component" value="Unassembled WGS sequence"/>
</dbReference>